<proteinExistence type="predicted"/>
<name>A0A3M7QI47_BRAPC</name>
<dbReference type="EMBL" id="REGN01006111">
    <property type="protein sequence ID" value="RNA10814.1"/>
    <property type="molecule type" value="Genomic_DNA"/>
</dbReference>
<protein>
    <submittedName>
        <fullName evidence="1">Uncharacterized protein</fullName>
    </submittedName>
</protein>
<keyword evidence="2" id="KW-1185">Reference proteome</keyword>
<evidence type="ECO:0000313" key="2">
    <source>
        <dbReference type="Proteomes" id="UP000276133"/>
    </source>
</evidence>
<comment type="caution">
    <text evidence="1">The sequence shown here is derived from an EMBL/GenBank/DDBJ whole genome shotgun (WGS) entry which is preliminary data.</text>
</comment>
<reference evidence="1 2" key="1">
    <citation type="journal article" date="2018" name="Sci. Rep.">
        <title>Genomic signatures of local adaptation to the degree of environmental predictability in rotifers.</title>
        <authorList>
            <person name="Franch-Gras L."/>
            <person name="Hahn C."/>
            <person name="Garcia-Roger E.M."/>
            <person name="Carmona M.J."/>
            <person name="Serra M."/>
            <person name="Gomez A."/>
        </authorList>
    </citation>
    <scope>NUCLEOTIDE SEQUENCE [LARGE SCALE GENOMIC DNA]</scope>
    <source>
        <strain evidence="1">HYR1</strain>
    </source>
</reference>
<organism evidence="1 2">
    <name type="scientific">Brachionus plicatilis</name>
    <name type="common">Marine rotifer</name>
    <name type="synonym">Brachionus muelleri</name>
    <dbReference type="NCBI Taxonomy" id="10195"/>
    <lineage>
        <taxon>Eukaryota</taxon>
        <taxon>Metazoa</taxon>
        <taxon>Spiralia</taxon>
        <taxon>Gnathifera</taxon>
        <taxon>Rotifera</taxon>
        <taxon>Eurotatoria</taxon>
        <taxon>Monogononta</taxon>
        <taxon>Pseudotrocha</taxon>
        <taxon>Ploima</taxon>
        <taxon>Brachionidae</taxon>
        <taxon>Brachionus</taxon>
    </lineage>
</organism>
<evidence type="ECO:0000313" key="1">
    <source>
        <dbReference type="EMBL" id="RNA10814.1"/>
    </source>
</evidence>
<dbReference type="Proteomes" id="UP000276133">
    <property type="component" value="Unassembled WGS sequence"/>
</dbReference>
<gene>
    <name evidence="1" type="ORF">BpHYR1_043165</name>
</gene>
<dbReference type="AlphaFoldDB" id="A0A3M7QI47"/>
<sequence length="167" mass="17915">MSCGFNTLPAMPLNATWASVPIAASHHIPYAQISLPCASPAPCPAPCAFPKHTFSQCAQPLPAFPVSRCTNPIPVLPIAAQAQFPVSQCAQPLPTFPVSRCANPIPVLPVSAPLQIPFQFQTSEYRPVIPRCPTPFSAQIPAYPVNSQFLLPRSVPSCRLPCARRCC</sequence>
<accession>A0A3M7QI47</accession>